<dbReference type="InterPro" id="IPR010994">
    <property type="entry name" value="RuvA_2-like"/>
</dbReference>
<evidence type="ECO:0000256" key="3">
    <source>
        <dbReference type="ARBA" id="ARBA00022722"/>
    </source>
</evidence>
<evidence type="ECO:0000256" key="8">
    <source>
        <dbReference type="ARBA" id="ARBA00023204"/>
    </source>
</evidence>
<dbReference type="RefSeq" id="XP_011199578.1">
    <property type="nucleotide sequence ID" value="XM_011201276.3"/>
</dbReference>
<dbReference type="InterPro" id="IPR047520">
    <property type="entry name" value="XPF_nuclease"/>
</dbReference>
<evidence type="ECO:0000256" key="4">
    <source>
        <dbReference type="ARBA" id="ARBA00022759"/>
    </source>
</evidence>
<dbReference type="RefSeq" id="XP_011199578.2">
    <property type="nucleotide sequence ID" value="XM_011201276.4"/>
</dbReference>
<evidence type="ECO:0000313" key="13">
    <source>
        <dbReference type="EMBL" id="JAC52819.1"/>
    </source>
</evidence>
<dbReference type="CTD" id="31373"/>
<dbReference type="KEGG" id="bdr:105223535"/>
<keyword evidence="6" id="KW-0378">Hydrolase</keyword>
<dbReference type="InterPro" id="IPR006166">
    <property type="entry name" value="ERCC4_domain"/>
</dbReference>
<feature type="compositionally biased region" description="Polar residues" evidence="11">
    <location>
        <begin position="508"/>
        <end position="527"/>
    </location>
</feature>
<dbReference type="GO" id="GO:0000014">
    <property type="term" value="F:single-stranded DNA endodeoxyribonuclease activity"/>
    <property type="evidence" value="ECO:0007669"/>
    <property type="project" value="TreeGrafter"/>
</dbReference>
<reference evidence="15" key="2">
    <citation type="submission" date="2022-04" db="UniProtKB">
        <authorList>
            <consortium name="RefSeq"/>
        </authorList>
    </citation>
    <scope>IDENTIFICATION</scope>
    <source>
        <strain evidence="15">Punador</strain>
    </source>
</reference>
<dbReference type="SUPFAM" id="SSF52980">
    <property type="entry name" value="Restriction endonuclease-like"/>
    <property type="match status" value="1"/>
</dbReference>
<keyword evidence="5" id="KW-0227">DNA damage</keyword>
<dbReference type="GO" id="GO:0000724">
    <property type="term" value="P:double-strand break repair via homologous recombination"/>
    <property type="evidence" value="ECO:0007669"/>
    <property type="project" value="TreeGrafter"/>
</dbReference>
<dbReference type="InterPro" id="IPR011335">
    <property type="entry name" value="Restrct_endonuc-II-like"/>
</dbReference>
<evidence type="ECO:0000313" key="14">
    <source>
        <dbReference type="Proteomes" id="UP001652620"/>
    </source>
</evidence>
<evidence type="ECO:0000256" key="7">
    <source>
        <dbReference type="ARBA" id="ARBA00023125"/>
    </source>
</evidence>
<evidence type="ECO:0000256" key="9">
    <source>
        <dbReference type="ARBA" id="ARBA00023242"/>
    </source>
</evidence>
<evidence type="ECO:0000256" key="1">
    <source>
        <dbReference type="ARBA" id="ARBA00004123"/>
    </source>
</evidence>
<proteinExistence type="inferred from homology"/>
<dbReference type="GO" id="GO:0003684">
    <property type="term" value="F:damaged DNA binding"/>
    <property type="evidence" value="ECO:0007669"/>
    <property type="project" value="TreeGrafter"/>
</dbReference>
<sequence length="1035" mass="117438">MESEEDNQPSTSKASLKKSNEQSNTERCSEEESTEEPLPTEAETSSNVEESGFQDDDETLANVMTAEEYLQRKDVIMLEYEKQMFLDIVGSDGLTVCAKGLNYTRVVTNILKVYSDPGNLVIVINFSDWEEKYYKAKLEHKYVHEVATTATERERVYLEGGIQFISTRILVVDILKNRIPIELITGIVVLRAHTIVESCQEAFALRLFRMRNKTGFIKAFSSSAEAFTIGYGHIERTMRNLFVKQLYIWPRFHAVVQQSLKPYEAQTIELHVPMTQKMTQIQTHLLDIMNYLVREIKRINRLVDLEEITVENCVTKKFHKILQAQLDCIWHQLNSQTKLIVADLKILRNLMISTIYHDAVAAYALTKRYRTTEYALSNSGWTLLDSAEQIFNLSKERVYNAQGEFEPEPCPKWQHLAEILKVEIPADMKRSHPDCLDPPKVLILCQDTRTCFQLRQFLTQGGERFLLYAAMQHEIPIGKLAESYDKVKNVKEIERALTQLQQSAANARVTQKLSGTQKKSQASTNESDVVDEDTSAPMDELTQLLTSSDGDDPLSTTFFQESYLLTMTQLSDIDDTSSTFAEFEDAANASGAAAINMNASIFEPFPELADLDITAAVAARNQPFICIQTFKTEHEGPMALDRILEEIQPQYVIMYHCNVAAIRQLEIHEARQRRAVNERMRVFFLIHARTVEEQSYLTSLRREKQAFELIIETKRVMVIPAYQDGKTDEAFILYKTYAEDEGGEEGNAVTRKAGGQVGLVPFTAAQIIVDMREFRSDLPCLIHRRGMEVLPVTITIGDYILTPDICVERKSISDLIGSLNSGRLYNQCIQMQRYYAKPILLIEFDQNKPFHLQGKYMLSQNTTSKHSDIVQKLQLLTIHFPKLRLIWSPSPYATAQLFEELKLGKPQPDPKQAAAVGCDESGTSGEELKYNPNIYDFLLRLPGVNTRNVHKLMRQGGSLKALLKCTQAEIGEMLDSQENGRMLWDALHVAHLPEKDEVSGAVALVAGKSVGTHSRFRRGAAAAVAARGVQRRFKN</sequence>
<dbReference type="NCBIfam" id="TIGR00596">
    <property type="entry name" value="rad1"/>
    <property type="match status" value="1"/>
</dbReference>
<feature type="region of interest" description="Disordered" evidence="11">
    <location>
        <begin position="1"/>
        <end position="58"/>
    </location>
</feature>
<dbReference type="Gene3D" id="3.40.50.10130">
    <property type="match status" value="1"/>
</dbReference>
<dbReference type="AlphaFoldDB" id="A0A034WDQ6"/>
<dbReference type="EMBL" id="GAKP01006133">
    <property type="protein sequence ID" value="JAC52819.1"/>
    <property type="molecule type" value="Transcribed_RNA"/>
</dbReference>
<keyword evidence="3" id="KW-0540">Nuclease</keyword>
<feature type="compositionally biased region" description="Low complexity" evidence="11">
    <location>
        <begin position="36"/>
        <end position="46"/>
    </location>
</feature>
<gene>
    <name evidence="13" type="primary">XPF</name>
    <name evidence="15" type="synonym">LOC105223535</name>
</gene>
<dbReference type="FunFam" id="3.40.50.10130:FF:000002">
    <property type="entry name" value="DNA repair endonuclease XPF"/>
    <property type="match status" value="1"/>
</dbReference>
<dbReference type="GeneID" id="105223535"/>
<keyword evidence="4 13" id="KW-0255">Endonuclease</keyword>
<dbReference type="Pfam" id="PF02732">
    <property type="entry name" value="ERCC4"/>
    <property type="match status" value="1"/>
</dbReference>
<dbReference type="Proteomes" id="UP001652620">
    <property type="component" value="Chromosome 4"/>
</dbReference>
<evidence type="ECO:0000259" key="12">
    <source>
        <dbReference type="SMART" id="SM00891"/>
    </source>
</evidence>
<dbReference type="SMART" id="SM00891">
    <property type="entry name" value="ERCC4"/>
    <property type="match status" value="1"/>
</dbReference>
<comment type="subcellular location">
    <subcellularLocation>
        <location evidence="1">Nucleus</location>
    </subcellularLocation>
</comment>
<dbReference type="InterPro" id="IPR006167">
    <property type="entry name" value="XPF"/>
</dbReference>
<evidence type="ECO:0000256" key="5">
    <source>
        <dbReference type="ARBA" id="ARBA00022763"/>
    </source>
</evidence>
<name>A0A034WDQ6_BACDO</name>
<keyword evidence="9" id="KW-0539">Nucleus</keyword>
<evidence type="ECO:0000256" key="10">
    <source>
        <dbReference type="ARBA" id="ARBA00072370"/>
    </source>
</evidence>
<feature type="region of interest" description="Disordered" evidence="11">
    <location>
        <begin position="508"/>
        <end position="536"/>
    </location>
</feature>
<reference evidence="13" key="1">
    <citation type="journal article" date="2014" name="BMC Genomics">
        <title>Characterizing the developmental transcriptome of the oriental fruit fly, Bactrocera dorsalis (Diptera: Tephritidae) through comparative genomic analysis with Drosophila melanogaster utilizing modENCODE datasets.</title>
        <authorList>
            <person name="Geib S.M."/>
            <person name="Calla B."/>
            <person name="Hall B."/>
            <person name="Hou S."/>
            <person name="Manoukis N.C."/>
        </authorList>
    </citation>
    <scope>NUCLEOTIDE SEQUENCE</scope>
    <source>
        <strain evidence="13">Punador</strain>
    </source>
</reference>
<evidence type="ECO:0000256" key="6">
    <source>
        <dbReference type="ARBA" id="ARBA00022801"/>
    </source>
</evidence>
<dbReference type="GO" id="GO:0000110">
    <property type="term" value="C:nucleotide-excision repair factor 1 complex"/>
    <property type="evidence" value="ECO:0007669"/>
    <property type="project" value="TreeGrafter"/>
</dbReference>
<dbReference type="GO" id="GO:1901255">
    <property type="term" value="P:nucleotide-excision repair involved in interstrand cross-link repair"/>
    <property type="evidence" value="ECO:0007669"/>
    <property type="project" value="TreeGrafter"/>
</dbReference>
<accession>A0A034WDQ6</accession>
<evidence type="ECO:0000256" key="2">
    <source>
        <dbReference type="ARBA" id="ARBA00010015"/>
    </source>
</evidence>
<dbReference type="GO" id="GO:0000712">
    <property type="term" value="P:resolution of meiotic recombination intermediates"/>
    <property type="evidence" value="ECO:0007669"/>
    <property type="project" value="TreeGrafter"/>
</dbReference>
<dbReference type="CDD" id="cd20078">
    <property type="entry name" value="XPF_nuclease_XPF_euk"/>
    <property type="match status" value="1"/>
</dbReference>
<keyword evidence="7" id="KW-0238">DNA-binding</keyword>
<feature type="domain" description="ERCC4" evidence="12">
    <location>
        <begin position="766"/>
        <end position="846"/>
    </location>
</feature>
<keyword evidence="8" id="KW-0234">DNA repair</keyword>
<dbReference type="Gene3D" id="1.10.150.20">
    <property type="entry name" value="5' to 3' exonuclease, C-terminal subdomain"/>
    <property type="match status" value="1"/>
</dbReference>
<dbReference type="OrthoDB" id="361020at2759"/>
<dbReference type="SUPFAM" id="SSF47781">
    <property type="entry name" value="RuvA domain 2-like"/>
    <property type="match status" value="1"/>
</dbReference>
<evidence type="ECO:0000256" key="11">
    <source>
        <dbReference type="SAM" id="MobiDB-lite"/>
    </source>
</evidence>
<keyword evidence="14" id="KW-1185">Reference proteome</keyword>
<organism evidence="13">
    <name type="scientific">Bactrocera dorsalis</name>
    <name type="common">Oriental fruit fly</name>
    <name type="synonym">Dacus dorsalis</name>
    <dbReference type="NCBI Taxonomy" id="27457"/>
    <lineage>
        <taxon>Eukaryota</taxon>
        <taxon>Metazoa</taxon>
        <taxon>Ecdysozoa</taxon>
        <taxon>Arthropoda</taxon>
        <taxon>Hexapoda</taxon>
        <taxon>Insecta</taxon>
        <taxon>Pterygota</taxon>
        <taxon>Neoptera</taxon>
        <taxon>Endopterygota</taxon>
        <taxon>Diptera</taxon>
        <taxon>Brachycera</taxon>
        <taxon>Muscomorpha</taxon>
        <taxon>Tephritoidea</taxon>
        <taxon>Tephritidae</taxon>
        <taxon>Bactrocera</taxon>
        <taxon>Bactrocera</taxon>
    </lineage>
</organism>
<comment type="similarity">
    <text evidence="2">Belongs to the XPF family.</text>
</comment>
<dbReference type="PANTHER" id="PTHR10150:SF0">
    <property type="entry name" value="DNA REPAIR ENDONUCLEASE XPF"/>
    <property type="match status" value="1"/>
</dbReference>
<dbReference type="PANTHER" id="PTHR10150">
    <property type="entry name" value="DNA REPAIR ENDONUCLEASE XPF"/>
    <property type="match status" value="1"/>
</dbReference>
<dbReference type="GO" id="GO:0003697">
    <property type="term" value="F:single-stranded DNA binding"/>
    <property type="evidence" value="ECO:0007669"/>
    <property type="project" value="InterPro"/>
</dbReference>
<evidence type="ECO:0000313" key="15">
    <source>
        <dbReference type="RefSeq" id="XP_011199578.1"/>
    </source>
</evidence>
<protein>
    <recommendedName>
        <fullName evidence="10">DNA repair endonuclease XPF</fullName>
    </recommendedName>
</protein>